<evidence type="ECO:0000313" key="2">
    <source>
        <dbReference type="Proteomes" id="UP000326565"/>
    </source>
</evidence>
<organism evidence="1 2">
    <name type="scientific">Aspergillus leporis</name>
    <dbReference type="NCBI Taxonomy" id="41062"/>
    <lineage>
        <taxon>Eukaryota</taxon>
        <taxon>Fungi</taxon>
        <taxon>Dikarya</taxon>
        <taxon>Ascomycota</taxon>
        <taxon>Pezizomycotina</taxon>
        <taxon>Eurotiomycetes</taxon>
        <taxon>Eurotiomycetidae</taxon>
        <taxon>Eurotiales</taxon>
        <taxon>Aspergillaceae</taxon>
        <taxon>Aspergillus</taxon>
        <taxon>Aspergillus subgen. Circumdati</taxon>
    </lineage>
</organism>
<sequence length="120" mass="13223">MSTTSSMELLAVHFDLLLKCGQSPADFNTRVDAASAEISGDEDIDWHCTGCECLDANEIAQTRIQINLAHNDVVAGDQQAVDAEIQKLCKILLDFKNSDRLQTYPIGNNVLESLYLLSLH</sequence>
<dbReference type="AlphaFoldDB" id="A0A5N5X4Q6"/>
<evidence type="ECO:0000313" key="1">
    <source>
        <dbReference type="EMBL" id="KAB8074292.1"/>
    </source>
</evidence>
<accession>A0A5N5X4Q6</accession>
<gene>
    <name evidence="1" type="ORF">BDV29DRAFT_156772</name>
</gene>
<name>A0A5N5X4Q6_9EURO</name>
<keyword evidence="2" id="KW-1185">Reference proteome</keyword>
<protein>
    <submittedName>
        <fullName evidence="1">Uncharacterized protein</fullName>
    </submittedName>
</protein>
<proteinExistence type="predicted"/>
<dbReference type="Proteomes" id="UP000326565">
    <property type="component" value="Unassembled WGS sequence"/>
</dbReference>
<dbReference type="EMBL" id="ML732212">
    <property type="protein sequence ID" value="KAB8074292.1"/>
    <property type="molecule type" value="Genomic_DNA"/>
</dbReference>
<reference evidence="1 2" key="1">
    <citation type="submission" date="2019-04" db="EMBL/GenBank/DDBJ databases">
        <title>Friends and foes A comparative genomics study of 23 Aspergillus species from section Flavi.</title>
        <authorList>
            <consortium name="DOE Joint Genome Institute"/>
            <person name="Kjaerbolling I."/>
            <person name="Vesth T."/>
            <person name="Frisvad J.C."/>
            <person name="Nybo J.L."/>
            <person name="Theobald S."/>
            <person name="Kildgaard S."/>
            <person name="Isbrandt T."/>
            <person name="Kuo A."/>
            <person name="Sato A."/>
            <person name="Lyhne E.K."/>
            <person name="Kogle M.E."/>
            <person name="Wiebenga A."/>
            <person name="Kun R.S."/>
            <person name="Lubbers R.J."/>
            <person name="Makela M.R."/>
            <person name="Barry K."/>
            <person name="Chovatia M."/>
            <person name="Clum A."/>
            <person name="Daum C."/>
            <person name="Haridas S."/>
            <person name="He G."/>
            <person name="LaButti K."/>
            <person name="Lipzen A."/>
            <person name="Mondo S."/>
            <person name="Riley R."/>
            <person name="Salamov A."/>
            <person name="Simmons B.A."/>
            <person name="Magnuson J.K."/>
            <person name="Henrissat B."/>
            <person name="Mortensen U.H."/>
            <person name="Larsen T.O."/>
            <person name="Devries R.P."/>
            <person name="Grigoriev I.V."/>
            <person name="Machida M."/>
            <person name="Baker S.E."/>
            <person name="Andersen M.R."/>
        </authorList>
    </citation>
    <scope>NUCLEOTIDE SEQUENCE [LARGE SCALE GENOMIC DNA]</scope>
    <source>
        <strain evidence="1 2">CBS 151.66</strain>
    </source>
</reference>